<dbReference type="EMBL" id="JAULSN010000002">
    <property type="protein sequence ID" value="KAK3379321.1"/>
    <property type="molecule type" value="Genomic_DNA"/>
</dbReference>
<sequence>MQYLGEWCLCYLLDLLFPVPLSQVEIFMWTPLSRRIPGTDLPGSIIGEVALEPLFPFFWEHGSSTEAEQRQTMPGFSHADKEELEIWLPSGARNPPAAAFRGRDPRVCQRMDWFQLPSPVEPTNLGPLRIQRRDPWPTLTILERRALKSDDVPEGRKLRCLDVEHVKEAVSQRWTTAPPFLLERPKSNATISRASSSTHCSFDRKCAFFPSPTAPERHASRHEISPPPRVQALG</sequence>
<keyword evidence="4" id="KW-1185">Reference proteome</keyword>
<name>A0AAE0KNC4_9PEZI</name>
<evidence type="ECO:0000256" key="2">
    <source>
        <dbReference type="SAM" id="SignalP"/>
    </source>
</evidence>
<protein>
    <submittedName>
        <fullName evidence="3">Uncharacterized protein</fullName>
    </submittedName>
</protein>
<keyword evidence="2" id="KW-0732">Signal</keyword>
<reference evidence="3" key="2">
    <citation type="submission" date="2023-06" db="EMBL/GenBank/DDBJ databases">
        <authorList>
            <consortium name="Lawrence Berkeley National Laboratory"/>
            <person name="Haridas S."/>
            <person name="Hensen N."/>
            <person name="Bonometti L."/>
            <person name="Westerberg I."/>
            <person name="Brannstrom I.O."/>
            <person name="Guillou S."/>
            <person name="Cros-Aarteil S."/>
            <person name="Calhoun S."/>
            <person name="Kuo A."/>
            <person name="Mondo S."/>
            <person name="Pangilinan J."/>
            <person name="Riley R."/>
            <person name="Labutti K."/>
            <person name="Andreopoulos B."/>
            <person name="Lipzen A."/>
            <person name="Chen C."/>
            <person name="Yanf M."/>
            <person name="Daum C."/>
            <person name="Ng V."/>
            <person name="Clum A."/>
            <person name="Steindorff A."/>
            <person name="Ohm R."/>
            <person name="Martin F."/>
            <person name="Silar P."/>
            <person name="Natvig D."/>
            <person name="Lalanne C."/>
            <person name="Gautier V."/>
            <person name="Ament-Velasquez S.L."/>
            <person name="Kruys A."/>
            <person name="Hutchinson M.I."/>
            <person name="Powell A.J."/>
            <person name="Barry K."/>
            <person name="Miller A.N."/>
            <person name="Grigoriev I.V."/>
            <person name="Debuchy R."/>
            <person name="Gladieux P."/>
            <person name="Thoren M.H."/>
            <person name="Johannesson H."/>
        </authorList>
    </citation>
    <scope>NUCLEOTIDE SEQUENCE</scope>
    <source>
        <strain evidence="3">CBS 958.72</strain>
    </source>
</reference>
<accession>A0AAE0KNC4</accession>
<feature type="compositionally biased region" description="Basic and acidic residues" evidence="1">
    <location>
        <begin position="215"/>
        <end position="224"/>
    </location>
</feature>
<evidence type="ECO:0000313" key="4">
    <source>
        <dbReference type="Proteomes" id="UP001287356"/>
    </source>
</evidence>
<feature type="region of interest" description="Disordered" evidence="1">
    <location>
        <begin position="211"/>
        <end position="234"/>
    </location>
</feature>
<comment type="caution">
    <text evidence="3">The sequence shown here is derived from an EMBL/GenBank/DDBJ whole genome shotgun (WGS) entry which is preliminary data.</text>
</comment>
<reference evidence="3" key="1">
    <citation type="journal article" date="2023" name="Mol. Phylogenet. Evol.">
        <title>Genome-scale phylogeny and comparative genomics of the fungal order Sordariales.</title>
        <authorList>
            <person name="Hensen N."/>
            <person name="Bonometti L."/>
            <person name="Westerberg I."/>
            <person name="Brannstrom I.O."/>
            <person name="Guillou S."/>
            <person name="Cros-Aarteil S."/>
            <person name="Calhoun S."/>
            <person name="Haridas S."/>
            <person name="Kuo A."/>
            <person name="Mondo S."/>
            <person name="Pangilinan J."/>
            <person name="Riley R."/>
            <person name="LaButti K."/>
            <person name="Andreopoulos B."/>
            <person name="Lipzen A."/>
            <person name="Chen C."/>
            <person name="Yan M."/>
            <person name="Daum C."/>
            <person name="Ng V."/>
            <person name="Clum A."/>
            <person name="Steindorff A."/>
            <person name="Ohm R.A."/>
            <person name="Martin F."/>
            <person name="Silar P."/>
            <person name="Natvig D.O."/>
            <person name="Lalanne C."/>
            <person name="Gautier V."/>
            <person name="Ament-Velasquez S.L."/>
            <person name="Kruys A."/>
            <person name="Hutchinson M.I."/>
            <person name="Powell A.J."/>
            <person name="Barry K."/>
            <person name="Miller A.N."/>
            <person name="Grigoriev I.V."/>
            <person name="Debuchy R."/>
            <person name="Gladieux P."/>
            <person name="Hiltunen Thoren M."/>
            <person name="Johannesson H."/>
        </authorList>
    </citation>
    <scope>NUCLEOTIDE SEQUENCE</scope>
    <source>
        <strain evidence="3">CBS 958.72</strain>
    </source>
</reference>
<feature type="chain" id="PRO_5041946010" evidence="2">
    <location>
        <begin position="25"/>
        <end position="234"/>
    </location>
</feature>
<gene>
    <name evidence="3" type="ORF">B0T24DRAFT_151292</name>
</gene>
<evidence type="ECO:0000256" key="1">
    <source>
        <dbReference type="SAM" id="MobiDB-lite"/>
    </source>
</evidence>
<evidence type="ECO:0000313" key="3">
    <source>
        <dbReference type="EMBL" id="KAK3379321.1"/>
    </source>
</evidence>
<feature type="compositionally biased region" description="Pro residues" evidence="1">
    <location>
        <begin position="225"/>
        <end position="234"/>
    </location>
</feature>
<dbReference type="Proteomes" id="UP001287356">
    <property type="component" value="Unassembled WGS sequence"/>
</dbReference>
<proteinExistence type="predicted"/>
<dbReference type="AlphaFoldDB" id="A0AAE0KNC4"/>
<feature type="signal peptide" evidence="2">
    <location>
        <begin position="1"/>
        <end position="24"/>
    </location>
</feature>
<organism evidence="3 4">
    <name type="scientific">Lasiosphaeria ovina</name>
    <dbReference type="NCBI Taxonomy" id="92902"/>
    <lineage>
        <taxon>Eukaryota</taxon>
        <taxon>Fungi</taxon>
        <taxon>Dikarya</taxon>
        <taxon>Ascomycota</taxon>
        <taxon>Pezizomycotina</taxon>
        <taxon>Sordariomycetes</taxon>
        <taxon>Sordariomycetidae</taxon>
        <taxon>Sordariales</taxon>
        <taxon>Lasiosphaeriaceae</taxon>
        <taxon>Lasiosphaeria</taxon>
    </lineage>
</organism>